<organism evidence="3 4">
    <name type="scientific">Pseudomonas fulva</name>
    <dbReference type="NCBI Taxonomy" id="47880"/>
    <lineage>
        <taxon>Bacteria</taxon>
        <taxon>Pseudomonadati</taxon>
        <taxon>Pseudomonadota</taxon>
        <taxon>Gammaproteobacteria</taxon>
        <taxon>Pseudomonadales</taxon>
        <taxon>Pseudomonadaceae</taxon>
        <taxon>Pseudomonas</taxon>
    </lineage>
</organism>
<dbReference type="AlphaFoldDB" id="A0A0D0KTY6"/>
<accession>A0A0D0KTY6</accession>
<dbReference type="PANTHER" id="PTHR22916">
    <property type="entry name" value="GLYCOSYLTRANSFERASE"/>
    <property type="match status" value="1"/>
</dbReference>
<comment type="caution">
    <text evidence="3">The sequence shown here is derived from an EMBL/GenBank/DDBJ whole genome shotgun (WGS) entry which is preliminary data.</text>
</comment>
<proteinExistence type="predicted"/>
<evidence type="ECO:0000259" key="2">
    <source>
        <dbReference type="Pfam" id="PF00535"/>
    </source>
</evidence>
<dbReference type="PANTHER" id="PTHR22916:SF3">
    <property type="entry name" value="UDP-GLCNAC:BETAGAL BETA-1,3-N-ACETYLGLUCOSAMINYLTRANSFERASE-LIKE PROTEIN 1"/>
    <property type="match status" value="1"/>
</dbReference>
<keyword evidence="1" id="KW-1003">Cell membrane</keyword>
<keyword evidence="3" id="KW-0808">Transferase</keyword>
<dbReference type="InterPro" id="IPR029044">
    <property type="entry name" value="Nucleotide-diphossugar_trans"/>
</dbReference>
<evidence type="ECO:0000313" key="3">
    <source>
        <dbReference type="EMBL" id="KIQ00508.1"/>
    </source>
</evidence>
<name>A0A0D0KTY6_9PSED</name>
<gene>
    <name evidence="3" type="ORF">RU08_11325</name>
</gene>
<dbReference type="Proteomes" id="UP000032068">
    <property type="component" value="Unassembled WGS sequence"/>
</dbReference>
<protein>
    <submittedName>
        <fullName evidence="3">Glycosyl transferase</fullName>
    </submittedName>
</protein>
<sequence>MTEIQAALPLVSVLISSYNHADFIEASIRSVYAQDYPNIELLVVDDGSRDDSVTVIRRLQEELGFDFVAQANKGLCSTLNEMIARSAGRYIAPLGSDDVMLPERLSLQIAFMEQHPETGICAGGIVLIDGDGKPLPDKKQRHRPARRLDFDDLFMDRKPGPPAPTLLFRRDALETVGGFDPSIRIEDYYVELRIAHAGYFIDILAEPLALYRVHGSNTYKNRRLMIETELAIYKRFEEHPGYEATRLRYLNAMFAKVANEDRALAGELLAQIPWRSRNLKTLKGLWRYCFTRTA</sequence>
<keyword evidence="1" id="KW-0472">Membrane</keyword>
<reference evidence="3 4" key="1">
    <citation type="submission" date="2014-12" db="EMBL/GenBank/DDBJ databases">
        <title>16Stimator: statistical estimation of ribosomal gene copy numbers from draft genome assemblies.</title>
        <authorList>
            <person name="Perisin M.A."/>
            <person name="Vetter M."/>
            <person name="Gilbert J.A."/>
            <person name="Bergelson J."/>
        </authorList>
    </citation>
    <scope>NUCLEOTIDE SEQUENCE [LARGE SCALE GENOMIC DNA]</scope>
    <source>
        <strain evidence="3 4">MEJ086</strain>
    </source>
</reference>
<evidence type="ECO:0000313" key="4">
    <source>
        <dbReference type="Proteomes" id="UP000032068"/>
    </source>
</evidence>
<dbReference type="SUPFAM" id="SSF53448">
    <property type="entry name" value="Nucleotide-diphospho-sugar transferases"/>
    <property type="match status" value="1"/>
</dbReference>
<dbReference type="Pfam" id="PF00535">
    <property type="entry name" value="Glycos_transf_2"/>
    <property type="match status" value="1"/>
</dbReference>
<dbReference type="RefSeq" id="WP_042553915.1">
    <property type="nucleotide sequence ID" value="NZ_JXQW01000027.1"/>
</dbReference>
<keyword evidence="1" id="KW-0997">Cell inner membrane</keyword>
<dbReference type="GO" id="GO:0016758">
    <property type="term" value="F:hexosyltransferase activity"/>
    <property type="evidence" value="ECO:0007669"/>
    <property type="project" value="UniProtKB-ARBA"/>
</dbReference>
<evidence type="ECO:0000256" key="1">
    <source>
        <dbReference type="ARBA" id="ARBA00022519"/>
    </source>
</evidence>
<dbReference type="InterPro" id="IPR001173">
    <property type="entry name" value="Glyco_trans_2-like"/>
</dbReference>
<dbReference type="EMBL" id="JXQW01000027">
    <property type="protein sequence ID" value="KIQ00508.1"/>
    <property type="molecule type" value="Genomic_DNA"/>
</dbReference>
<dbReference type="OrthoDB" id="8742915at2"/>
<dbReference type="Gene3D" id="3.90.550.10">
    <property type="entry name" value="Spore Coat Polysaccharide Biosynthesis Protein SpsA, Chain A"/>
    <property type="match status" value="1"/>
</dbReference>
<feature type="domain" description="Glycosyltransferase 2-like" evidence="2">
    <location>
        <begin position="12"/>
        <end position="176"/>
    </location>
</feature>